<dbReference type="PANTHER" id="PTHR30290">
    <property type="entry name" value="PERIPLASMIC BINDING COMPONENT OF ABC TRANSPORTER"/>
    <property type="match status" value="1"/>
</dbReference>
<organism evidence="2">
    <name type="scientific">uncultured bacterium fosmid pJB95A1</name>
    <dbReference type="NCBI Taxonomy" id="1478075"/>
    <lineage>
        <taxon>Bacteria</taxon>
        <taxon>environmental samples</taxon>
    </lineage>
</organism>
<dbReference type="InterPro" id="IPR039424">
    <property type="entry name" value="SBP_5"/>
</dbReference>
<dbReference type="SUPFAM" id="SSF53850">
    <property type="entry name" value="Periplasmic binding protein-like II"/>
    <property type="match status" value="1"/>
</dbReference>
<dbReference type="Pfam" id="PF00496">
    <property type="entry name" value="SBP_bac_5"/>
    <property type="match status" value="1"/>
</dbReference>
<evidence type="ECO:0000259" key="1">
    <source>
        <dbReference type="Pfam" id="PF00496"/>
    </source>
</evidence>
<dbReference type="Gene3D" id="3.90.76.10">
    <property type="entry name" value="Dipeptide-binding Protein, Domain 1"/>
    <property type="match status" value="1"/>
</dbReference>
<dbReference type="Gene3D" id="3.10.105.10">
    <property type="entry name" value="Dipeptide-binding Protein, Domain 3"/>
    <property type="match status" value="1"/>
</dbReference>
<accession>A0A0H3UA50</accession>
<dbReference type="PANTHER" id="PTHR30290:SF82">
    <property type="entry name" value="ABC-TYPE DIPEPTIDE_OLIGOPEPTIDE TRANSPORT SYSTEM, PERIPLASMIC COMPONENT"/>
    <property type="match status" value="1"/>
</dbReference>
<protein>
    <submittedName>
        <fullName evidence="2">Putative family 5 extracellular solute-binding protein</fullName>
    </submittedName>
</protein>
<reference evidence="2" key="1">
    <citation type="submission" date="2013-08" db="EMBL/GenBank/DDBJ databases">
        <title>Comparison of modified E. coli strains.</title>
        <authorList>
            <person name="Juergensen J."/>
            <person name="Bonge A."/>
            <person name="Streit W.R."/>
        </authorList>
    </citation>
    <scope>NUCLEOTIDE SEQUENCE</scope>
</reference>
<feature type="domain" description="Solute-binding protein family 5" evidence="1">
    <location>
        <begin position="3"/>
        <end position="323"/>
    </location>
</feature>
<name>A0A0H3UA50_9BACT</name>
<dbReference type="AlphaFoldDB" id="A0A0H3UA50"/>
<evidence type="ECO:0000313" key="2">
    <source>
        <dbReference type="EMBL" id="AIF26813.1"/>
    </source>
</evidence>
<dbReference type="GO" id="GO:1904680">
    <property type="term" value="F:peptide transmembrane transporter activity"/>
    <property type="evidence" value="ECO:0007669"/>
    <property type="project" value="TreeGrafter"/>
</dbReference>
<sequence length="441" mass="50128">MSKITADKQNNVTFHFSKNKNPLIILNAIAETSILPKAVFEPLIQGAKSGKTYDMAKVIEFKNDSVPMVSGPYNIKTYSPDQIVLERNDDYWGNVRHNGQKPAPRFIIHSLYNGNNHFNSAMTKGNLDISSVFLPRIWEKSRDSIRAWSRNEPYHQPGSITTLFIEHQTVPFNDVAFRRALAHSINFEKIKSRAISNYSPAMQPGFILPFGTESKYFVKADAEAFGYSYDVEKAKAILSKAGYSWDETGKLLDKDGKLLRPITIECPQGWTDWEDAIKVVVESFHEIGVTAEEKFVDYSAWDKDLRQGTFDLAMKTQTAELSPASPWNRFDQIMSGGNCKPIGEEAFSNQGRYKNDDADKLMAVIPAMTNEKEFAEAYRKLNKIFMETIPVLPVMYRPTQYYQFSTKHWSNYPTEENPYAPPQNLVVAAGIKALWEIKPAK</sequence>
<dbReference type="Gene3D" id="3.40.190.10">
    <property type="entry name" value="Periplasmic binding protein-like II"/>
    <property type="match status" value="1"/>
</dbReference>
<dbReference type="EMBL" id="KF540247">
    <property type="protein sequence ID" value="AIF26813.1"/>
    <property type="molecule type" value="Genomic_DNA"/>
</dbReference>
<proteinExistence type="predicted"/>
<dbReference type="InterPro" id="IPR000914">
    <property type="entry name" value="SBP_5_dom"/>
</dbReference>
<dbReference type="CDD" id="cd08509">
    <property type="entry name" value="PBP2_TmCBP_oligosaccharides_like"/>
    <property type="match status" value="1"/>
</dbReference>
<dbReference type="GO" id="GO:0015833">
    <property type="term" value="P:peptide transport"/>
    <property type="evidence" value="ECO:0007669"/>
    <property type="project" value="TreeGrafter"/>
</dbReference>